<feature type="transmembrane region" description="Helical" evidence="1">
    <location>
        <begin position="70"/>
        <end position="93"/>
    </location>
</feature>
<accession>A0ABP7NT44</accession>
<feature type="transmembrane region" description="Helical" evidence="1">
    <location>
        <begin position="126"/>
        <end position="147"/>
    </location>
</feature>
<reference evidence="3" key="1">
    <citation type="journal article" date="2019" name="Int. J. Syst. Evol. Microbiol.">
        <title>The Global Catalogue of Microorganisms (GCM) 10K type strain sequencing project: providing services to taxonomists for standard genome sequencing and annotation.</title>
        <authorList>
            <consortium name="The Broad Institute Genomics Platform"/>
            <consortium name="The Broad Institute Genome Sequencing Center for Infectious Disease"/>
            <person name="Wu L."/>
            <person name="Ma J."/>
        </authorList>
    </citation>
    <scope>NUCLEOTIDE SEQUENCE [LARGE SCALE GENOMIC DNA]</scope>
    <source>
        <strain evidence="3">JCM 17214</strain>
    </source>
</reference>
<evidence type="ECO:0000256" key="1">
    <source>
        <dbReference type="SAM" id="Phobius"/>
    </source>
</evidence>
<keyword evidence="3" id="KW-1185">Reference proteome</keyword>
<keyword evidence="1" id="KW-0472">Membrane</keyword>
<sequence length="183" mass="20425">MPRNQIPVGLLSSFAFRGSGGITCVTLLASKTTVLPYFFKCASVFLLSMVKFFAGPIAGVSIGLNYMLTLGLTVAGMMTTVLIISSVGQAWALHQRRRRQLKGKPVFTKRSRNIVRFFRRFGMPGIAFLTPILFSPIGGTVIATQLHVPRLRIFLHMLWSAMFWGAAFTMISVRFSHLPFFHH</sequence>
<keyword evidence="1" id="KW-0812">Transmembrane</keyword>
<dbReference type="Proteomes" id="UP001499909">
    <property type="component" value="Unassembled WGS sequence"/>
</dbReference>
<proteinExistence type="predicted"/>
<protein>
    <submittedName>
        <fullName evidence="2">Uncharacterized protein</fullName>
    </submittedName>
</protein>
<organism evidence="2 3">
    <name type="scientific">Hymenobacter algoricola</name>
    <dbReference type="NCBI Taxonomy" id="486267"/>
    <lineage>
        <taxon>Bacteria</taxon>
        <taxon>Pseudomonadati</taxon>
        <taxon>Bacteroidota</taxon>
        <taxon>Cytophagia</taxon>
        <taxon>Cytophagales</taxon>
        <taxon>Hymenobacteraceae</taxon>
        <taxon>Hymenobacter</taxon>
    </lineage>
</organism>
<dbReference type="EMBL" id="BAABDH010000111">
    <property type="protein sequence ID" value="GAA3952581.1"/>
    <property type="molecule type" value="Genomic_DNA"/>
</dbReference>
<comment type="caution">
    <text evidence="2">The sequence shown here is derived from an EMBL/GenBank/DDBJ whole genome shotgun (WGS) entry which is preliminary data.</text>
</comment>
<gene>
    <name evidence="2" type="ORF">GCM10022406_37870</name>
</gene>
<evidence type="ECO:0000313" key="3">
    <source>
        <dbReference type="Proteomes" id="UP001499909"/>
    </source>
</evidence>
<keyword evidence="1" id="KW-1133">Transmembrane helix</keyword>
<feature type="transmembrane region" description="Helical" evidence="1">
    <location>
        <begin position="153"/>
        <end position="173"/>
    </location>
</feature>
<name>A0ABP7NT44_9BACT</name>
<evidence type="ECO:0000313" key="2">
    <source>
        <dbReference type="EMBL" id="GAA3952581.1"/>
    </source>
</evidence>
<feature type="transmembrane region" description="Helical" evidence="1">
    <location>
        <begin position="41"/>
        <end position="64"/>
    </location>
</feature>
<feature type="transmembrane region" description="Helical" evidence="1">
    <location>
        <begin position="6"/>
        <end position="29"/>
    </location>
</feature>